<dbReference type="GO" id="GO:0140293">
    <property type="term" value="F:ADP-ribosylglutamate hydrolase activity"/>
    <property type="evidence" value="ECO:0007669"/>
    <property type="project" value="TreeGrafter"/>
</dbReference>
<feature type="compositionally biased region" description="Polar residues" evidence="1">
    <location>
        <begin position="71"/>
        <end position="86"/>
    </location>
</feature>
<dbReference type="Pfam" id="PF01661">
    <property type="entry name" value="Macro"/>
    <property type="match status" value="1"/>
</dbReference>
<dbReference type="Proteomes" id="UP000271974">
    <property type="component" value="Unassembled WGS sequence"/>
</dbReference>
<dbReference type="SUPFAM" id="SSF52949">
    <property type="entry name" value="Macro domain-like"/>
    <property type="match status" value="1"/>
</dbReference>
<comment type="caution">
    <text evidence="3">The sequence shown here is derived from an EMBL/GenBank/DDBJ whole genome shotgun (WGS) entry which is preliminary data.</text>
</comment>
<dbReference type="CDD" id="cd02908">
    <property type="entry name" value="Macro_OAADPr_deacetylase"/>
    <property type="match status" value="1"/>
</dbReference>
<dbReference type="SMART" id="SM00506">
    <property type="entry name" value="A1pp"/>
    <property type="match status" value="1"/>
</dbReference>
<reference evidence="3 4" key="1">
    <citation type="submission" date="2019-01" db="EMBL/GenBank/DDBJ databases">
        <title>A draft genome assembly of the solar-powered sea slug Elysia chlorotica.</title>
        <authorList>
            <person name="Cai H."/>
            <person name="Li Q."/>
            <person name="Fang X."/>
            <person name="Li J."/>
            <person name="Curtis N.E."/>
            <person name="Altenburger A."/>
            <person name="Shibata T."/>
            <person name="Feng M."/>
            <person name="Maeda T."/>
            <person name="Schwartz J.A."/>
            <person name="Shigenobu S."/>
            <person name="Lundholm N."/>
            <person name="Nishiyama T."/>
            <person name="Yang H."/>
            <person name="Hasebe M."/>
            <person name="Li S."/>
            <person name="Pierce S.K."/>
            <person name="Wang J."/>
        </authorList>
    </citation>
    <scope>NUCLEOTIDE SEQUENCE [LARGE SCALE GENOMIC DNA]</scope>
    <source>
        <strain evidence="3">EC2010</strain>
        <tissue evidence="3">Whole organism of an adult</tissue>
    </source>
</reference>
<dbReference type="PANTHER" id="PTHR11106:SF27">
    <property type="entry name" value="MACRO DOMAIN-CONTAINING PROTEIN"/>
    <property type="match status" value="1"/>
</dbReference>
<dbReference type="GO" id="GO:0042278">
    <property type="term" value="P:purine nucleoside metabolic process"/>
    <property type="evidence" value="ECO:0007669"/>
    <property type="project" value="TreeGrafter"/>
</dbReference>
<dbReference type="OrthoDB" id="6133115at2759"/>
<dbReference type="PROSITE" id="PS51154">
    <property type="entry name" value="MACRO"/>
    <property type="match status" value="1"/>
</dbReference>
<organism evidence="3 4">
    <name type="scientific">Elysia chlorotica</name>
    <name type="common">Eastern emerald elysia</name>
    <name type="synonym">Sea slug</name>
    <dbReference type="NCBI Taxonomy" id="188477"/>
    <lineage>
        <taxon>Eukaryota</taxon>
        <taxon>Metazoa</taxon>
        <taxon>Spiralia</taxon>
        <taxon>Lophotrochozoa</taxon>
        <taxon>Mollusca</taxon>
        <taxon>Gastropoda</taxon>
        <taxon>Heterobranchia</taxon>
        <taxon>Euthyneura</taxon>
        <taxon>Panpulmonata</taxon>
        <taxon>Sacoglossa</taxon>
        <taxon>Placobranchoidea</taxon>
        <taxon>Plakobranchidae</taxon>
        <taxon>Elysia</taxon>
    </lineage>
</organism>
<dbReference type="InterPro" id="IPR043472">
    <property type="entry name" value="Macro_dom-like"/>
</dbReference>
<evidence type="ECO:0000259" key="2">
    <source>
        <dbReference type="PROSITE" id="PS51154"/>
    </source>
</evidence>
<feature type="compositionally biased region" description="Basic and acidic residues" evidence="1">
    <location>
        <begin position="46"/>
        <end position="70"/>
    </location>
</feature>
<evidence type="ECO:0000256" key="1">
    <source>
        <dbReference type="SAM" id="MobiDB-lite"/>
    </source>
</evidence>
<sequence length="342" mass="38492">MSRFASFVCTKQNYNHLDTFRKGLNSFCRSLVTNPRSMASASNQPTRDELSKQDKTERKKSKESNEDNEGKSSPSKYVTRGSSTLRQTKEEEMKKIKEKFLKMKKAEKRKLYKCGENYNVLDNVENWPQHYSKKLAQDEAMSRWWKMNKKNVAAEVNDELNNKLSLFCGDITTLEIDAIANAANESLLGGGGVDGAIHAAAGPNLRLECELLNGCSGGDAKITCGYKLPAKYVVHTVGPRGEHPKVLESCYNKSLDLLKENNLTSIAFPCISTGIFGYPNMNAAKVALGTIRKWLEKEDYAKNIDRIIMCLFLKKDIAIYDEQMQLYFPLDRGETDHAAGEK</sequence>
<dbReference type="STRING" id="188477.A0A3S0ZVV6"/>
<dbReference type="EMBL" id="RQTK01000656">
    <property type="protein sequence ID" value="RUS76522.1"/>
    <property type="molecule type" value="Genomic_DNA"/>
</dbReference>
<dbReference type="GO" id="GO:0006974">
    <property type="term" value="P:DNA damage response"/>
    <property type="evidence" value="ECO:0007669"/>
    <property type="project" value="TreeGrafter"/>
</dbReference>
<dbReference type="PANTHER" id="PTHR11106">
    <property type="entry name" value="GANGLIOSIDE INDUCED DIFFERENTIATION ASSOCIATED PROTEIN 2-RELATED"/>
    <property type="match status" value="1"/>
</dbReference>
<dbReference type="Gene3D" id="3.40.220.10">
    <property type="entry name" value="Leucine Aminopeptidase, subunit E, domain 1"/>
    <property type="match status" value="1"/>
</dbReference>
<feature type="domain" description="Macro" evidence="2">
    <location>
        <begin position="151"/>
        <end position="328"/>
    </location>
</feature>
<gene>
    <name evidence="3" type="ORF">EGW08_015715</name>
</gene>
<proteinExistence type="predicted"/>
<accession>A0A3S0ZVV6</accession>
<keyword evidence="4" id="KW-1185">Reference proteome</keyword>
<evidence type="ECO:0000313" key="3">
    <source>
        <dbReference type="EMBL" id="RUS76522.1"/>
    </source>
</evidence>
<protein>
    <recommendedName>
        <fullName evidence="2">Macro domain-containing protein</fullName>
    </recommendedName>
</protein>
<feature type="region of interest" description="Disordered" evidence="1">
    <location>
        <begin position="36"/>
        <end position="91"/>
    </location>
</feature>
<name>A0A3S0ZVV6_ELYCH</name>
<feature type="compositionally biased region" description="Polar residues" evidence="1">
    <location>
        <begin position="36"/>
        <end position="45"/>
    </location>
</feature>
<evidence type="ECO:0000313" key="4">
    <source>
        <dbReference type="Proteomes" id="UP000271974"/>
    </source>
</evidence>
<dbReference type="AlphaFoldDB" id="A0A3S0ZVV6"/>
<dbReference type="InterPro" id="IPR002589">
    <property type="entry name" value="Macro_dom"/>
</dbReference>
<dbReference type="GO" id="GO:0140291">
    <property type="term" value="P:peptidyl-glutamate ADP-deribosylation"/>
    <property type="evidence" value="ECO:0007669"/>
    <property type="project" value="TreeGrafter"/>
</dbReference>
<dbReference type="GO" id="GO:0005654">
    <property type="term" value="C:nucleoplasm"/>
    <property type="evidence" value="ECO:0007669"/>
    <property type="project" value="TreeGrafter"/>
</dbReference>